<dbReference type="Pfam" id="PF13193">
    <property type="entry name" value="AMP-binding_C"/>
    <property type="match status" value="1"/>
</dbReference>
<keyword evidence="4" id="KW-1185">Reference proteome</keyword>
<dbReference type="InterPro" id="IPR025110">
    <property type="entry name" value="AMP-bd_C"/>
</dbReference>
<feature type="domain" description="AMP-dependent synthetase/ligase" evidence="1">
    <location>
        <begin position="49"/>
        <end position="418"/>
    </location>
</feature>
<dbReference type="InterPro" id="IPR000873">
    <property type="entry name" value="AMP-dep_synth/lig_dom"/>
</dbReference>
<dbReference type="InterPro" id="IPR045851">
    <property type="entry name" value="AMP-bd_C_sf"/>
</dbReference>
<dbReference type="PANTHER" id="PTHR24096">
    <property type="entry name" value="LONG-CHAIN-FATTY-ACID--COA LIGASE"/>
    <property type="match status" value="1"/>
</dbReference>
<evidence type="ECO:0000259" key="2">
    <source>
        <dbReference type="Pfam" id="PF13193"/>
    </source>
</evidence>
<dbReference type="InterPro" id="IPR042099">
    <property type="entry name" value="ANL_N_sf"/>
</dbReference>
<evidence type="ECO:0000259" key="1">
    <source>
        <dbReference type="Pfam" id="PF00501"/>
    </source>
</evidence>
<evidence type="ECO:0000313" key="3">
    <source>
        <dbReference type="EMBL" id="KAL1884938.1"/>
    </source>
</evidence>
<dbReference type="PROSITE" id="PS00455">
    <property type="entry name" value="AMP_BINDING"/>
    <property type="match status" value="1"/>
</dbReference>
<dbReference type="Gene3D" id="3.40.50.12780">
    <property type="entry name" value="N-terminal domain of ligase-like"/>
    <property type="match status" value="1"/>
</dbReference>
<comment type="caution">
    <text evidence="3">The sequence shown here is derived from an EMBL/GenBank/DDBJ whole genome shotgun (WGS) entry which is preliminary data.</text>
</comment>
<proteinExistence type="predicted"/>
<evidence type="ECO:0000313" key="4">
    <source>
        <dbReference type="Proteomes" id="UP001583193"/>
    </source>
</evidence>
<name>A0ABR3YAU9_9EURO</name>
<dbReference type="SUPFAM" id="SSF56801">
    <property type="entry name" value="Acetyl-CoA synthetase-like"/>
    <property type="match status" value="1"/>
</dbReference>
<organism evidence="3 4">
    <name type="scientific">Paecilomyces lecythidis</name>
    <dbReference type="NCBI Taxonomy" id="3004212"/>
    <lineage>
        <taxon>Eukaryota</taxon>
        <taxon>Fungi</taxon>
        <taxon>Dikarya</taxon>
        <taxon>Ascomycota</taxon>
        <taxon>Pezizomycotina</taxon>
        <taxon>Eurotiomycetes</taxon>
        <taxon>Eurotiomycetidae</taxon>
        <taxon>Eurotiales</taxon>
        <taxon>Thermoascaceae</taxon>
        <taxon>Paecilomyces</taxon>
    </lineage>
</organism>
<reference evidence="3 4" key="1">
    <citation type="journal article" date="2024" name="IMA Fungus">
        <title>IMA Genome - F19 : A genome assembly and annotation guide to empower mycologists, including annotated draft genome sequences of Ceratocystis pirilliformis, Diaporthe australafricana, Fusarium ophioides, Paecilomyces lecythidis, and Sporothrix stenoceras.</title>
        <authorList>
            <person name="Aylward J."/>
            <person name="Wilson A.M."/>
            <person name="Visagie C.M."/>
            <person name="Spraker J."/>
            <person name="Barnes I."/>
            <person name="Buitendag C."/>
            <person name="Ceriani C."/>
            <person name="Del Mar Angel L."/>
            <person name="du Plessis D."/>
            <person name="Fuchs T."/>
            <person name="Gasser K."/>
            <person name="Kramer D."/>
            <person name="Li W."/>
            <person name="Munsamy K."/>
            <person name="Piso A."/>
            <person name="Price J.L."/>
            <person name="Sonnekus B."/>
            <person name="Thomas C."/>
            <person name="van der Nest A."/>
            <person name="van Dijk A."/>
            <person name="van Heerden A."/>
            <person name="van Vuuren N."/>
            <person name="Yilmaz N."/>
            <person name="Duong T.A."/>
            <person name="van der Merwe N.A."/>
            <person name="Wingfield M.J."/>
            <person name="Wingfield B.D."/>
        </authorList>
    </citation>
    <scope>NUCLEOTIDE SEQUENCE [LARGE SCALE GENOMIC DNA]</scope>
    <source>
        <strain evidence="3 4">CMW 18167</strain>
    </source>
</reference>
<accession>A0ABR3YAU9</accession>
<sequence length="582" mass="63651">MSFSTPSWVPDLPLETIPDSVPVSEFILSEAHGRCPLSQSKSPFVCGLSGRQYSMLEVARRVDWLARALAHELDWKPNSGSPWSKLATIFAWNTIDSLPVSWAVHRLSGISSPAPAAYGVSELSYQLRVSKPKVLFTCRSLLDVACKAARNVGIDDQHIYLFGGPEGVDVSLPFKTVDHLISQGQQLPALEQLVWERGQGARQCAFLNFSSGTTGLPKGVIVSHRNVIANILQLVTYEKPCRKADQQNVVLGVLPQSHIYGLVVVCHISVYRGESVVVLPKMDMRVLANAIQQFQINVLFIVPPIVISMTSNKFLFDKFDLSSVTEVFTGAAHLDAAICRSLLMQYPSWKIRQAYGLTESATVVSATSPADIILGTCGSLLPGVQARLISLSDGTEISEHNTPGELLIRSPSVTTLGYLNNLQATRDTFGTPGDEWLRTGDRAMFVRNGLRGSSHLVIVDRVKELIKVKGHQVAPAELEACLLEHSLVADAAVIPIPDPVAGEVPKAYIVPVGGGKSLSAEQSIRLKREIVEHVKEKKARYKWLKGGVELVEDIPKSPTGKILRRVLRDAEIKKQKDQKASL</sequence>
<protein>
    <submittedName>
        <fullName evidence="3">NRPS-like protein biosynthetic cluster</fullName>
    </submittedName>
</protein>
<dbReference type="Proteomes" id="UP001583193">
    <property type="component" value="Unassembled WGS sequence"/>
</dbReference>
<dbReference type="Gene3D" id="3.30.300.30">
    <property type="match status" value="1"/>
</dbReference>
<dbReference type="Pfam" id="PF00501">
    <property type="entry name" value="AMP-binding"/>
    <property type="match status" value="1"/>
</dbReference>
<dbReference type="InterPro" id="IPR020845">
    <property type="entry name" value="AMP-binding_CS"/>
</dbReference>
<gene>
    <name evidence="3" type="ORF">Plec18167_001595</name>
</gene>
<dbReference type="EMBL" id="JAVDPF010000003">
    <property type="protein sequence ID" value="KAL1884938.1"/>
    <property type="molecule type" value="Genomic_DNA"/>
</dbReference>
<dbReference type="PANTHER" id="PTHR24096:SF422">
    <property type="entry name" value="BCDNA.GH02901"/>
    <property type="match status" value="1"/>
</dbReference>
<feature type="domain" description="AMP-binding enzyme C-terminal" evidence="2">
    <location>
        <begin position="477"/>
        <end position="561"/>
    </location>
</feature>